<feature type="compositionally biased region" description="Pro residues" evidence="1">
    <location>
        <begin position="439"/>
        <end position="448"/>
    </location>
</feature>
<name>A0A6A6BAG6_9PEZI</name>
<sequence length="534" mass="58107">MEDVQLQMQQPWLLEKTYHRPQHSDSAATTPDLDDSDRIRLQPSSPSALPDLDSSEVMLQDRYLSSEEDLSPTDAESGDNFDDIEDEEPVIMDASAVPTTPIAASAGPKPCNLATAVSYVSAGRAKVVDVAELATIRERTYSVPAVANAVPILRSPVPRMSRLSFSEHRQPVSADRASFLHTQNSPKLMTIERNRRKSSAPSALRPPLTRSPLSYDAASAPPIPLTPSTGSLRSQVRINRHYSMATPPSHMLDNNRPKLQRSTTDFRSQLTPTPELSPSRSPSPAVTESELEVLTPPSPIAETTARPSSARSSYSQISRSKRASTIHARQRSGSMQLPRSNLSSSPTAPPMPLGAPAFLNSDPFAKKESPKKEEDSSKPAHRRLRSISRTLSLAKIAVLPQGKRGNKNKSKSIIGKDSFDILSPISPMTNPAGVSAPSPMMPPTPMTPGSPSTPASSTMYSPRSSSRMSESSRSGSIGESYYPRPSTANRIKMEARGAAERAPVFELPPFPDDSEYQYPPRRRLTKRRSMLGVA</sequence>
<accession>A0A6A6BAG6</accession>
<feature type="compositionally biased region" description="Low complexity" evidence="1">
    <location>
        <begin position="449"/>
        <end position="482"/>
    </location>
</feature>
<dbReference type="Proteomes" id="UP000799438">
    <property type="component" value="Unassembled WGS sequence"/>
</dbReference>
<feature type="region of interest" description="Disordered" evidence="1">
    <location>
        <begin position="1"/>
        <end position="82"/>
    </location>
</feature>
<feature type="compositionally biased region" description="Acidic residues" evidence="1">
    <location>
        <begin position="66"/>
        <end position="82"/>
    </location>
</feature>
<feature type="compositionally biased region" description="Basic residues" evidence="1">
    <location>
        <begin position="520"/>
        <end position="534"/>
    </location>
</feature>
<organism evidence="2 3">
    <name type="scientific">Aplosporella prunicola CBS 121167</name>
    <dbReference type="NCBI Taxonomy" id="1176127"/>
    <lineage>
        <taxon>Eukaryota</taxon>
        <taxon>Fungi</taxon>
        <taxon>Dikarya</taxon>
        <taxon>Ascomycota</taxon>
        <taxon>Pezizomycotina</taxon>
        <taxon>Dothideomycetes</taxon>
        <taxon>Dothideomycetes incertae sedis</taxon>
        <taxon>Botryosphaeriales</taxon>
        <taxon>Aplosporellaceae</taxon>
        <taxon>Aplosporella</taxon>
    </lineage>
</organism>
<protein>
    <submittedName>
        <fullName evidence="2">Uncharacterized protein</fullName>
    </submittedName>
</protein>
<dbReference type="EMBL" id="ML995490">
    <property type="protein sequence ID" value="KAF2140265.1"/>
    <property type="molecule type" value="Genomic_DNA"/>
</dbReference>
<keyword evidence="3" id="KW-1185">Reference proteome</keyword>
<feature type="compositionally biased region" description="Low complexity" evidence="1">
    <location>
        <begin position="305"/>
        <end position="318"/>
    </location>
</feature>
<feature type="compositionally biased region" description="Polar residues" evidence="1">
    <location>
        <begin position="331"/>
        <end position="346"/>
    </location>
</feature>
<feature type="compositionally biased region" description="Low complexity" evidence="1">
    <location>
        <begin position="43"/>
        <end position="52"/>
    </location>
</feature>
<dbReference type="GeneID" id="54304316"/>
<feature type="compositionally biased region" description="Basic residues" evidence="1">
    <location>
        <begin position="319"/>
        <end position="330"/>
    </location>
</feature>
<dbReference type="OrthoDB" id="3926619at2759"/>
<evidence type="ECO:0000256" key="1">
    <source>
        <dbReference type="SAM" id="MobiDB-lite"/>
    </source>
</evidence>
<feature type="compositionally biased region" description="Polar residues" evidence="1">
    <location>
        <begin position="265"/>
        <end position="286"/>
    </location>
</feature>
<proteinExistence type="predicted"/>
<gene>
    <name evidence="2" type="ORF">K452DRAFT_53573</name>
</gene>
<dbReference type="AlphaFoldDB" id="A0A6A6BAG6"/>
<feature type="compositionally biased region" description="Polar residues" evidence="1">
    <location>
        <begin position="1"/>
        <end position="10"/>
    </location>
</feature>
<feature type="compositionally biased region" description="Basic and acidic residues" evidence="1">
    <location>
        <begin position="364"/>
        <end position="378"/>
    </location>
</feature>
<evidence type="ECO:0000313" key="2">
    <source>
        <dbReference type="EMBL" id="KAF2140265.1"/>
    </source>
</evidence>
<dbReference type="RefSeq" id="XP_033395978.1">
    <property type="nucleotide sequence ID" value="XM_033546809.1"/>
</dbReference>
<reference evidence="2" key="1">
    <citation type="journal article" date="2020" name="Stud. Mycol.">
        <title>101 Dothideomycetes genomes: a test case for predicting lifestyles and emergence of pathogens.</title>
        <authorList>
            <person name="Haridas S."/>
            <person name="Albert R."/>
            <person name="Binder M."/>
            <person name="Bloem J."/>
            <person name="Labutti K."/>
            <person name="Salamov A."/>
            <person name="Andreopoulos B."/>
            <person name="Baker S."/>
            <person name="Barry K."/>
            <person name="Bills G."/>
            <person name="Bluhm B."/>
            <person name="Cannon C."/>
            <person name="Castanera R."/>
            <person name="Culley D."/>
            <person name="Daum C."/>
            <person name="Ezra D."/>
            <person name="Gonzalez J."/>
            <person name="Henrissat B."/>
            <person name="Kuo A."/>
            <person name="Liang C."/>
            <person name="Lipzen A."/>
            <person name="Lutzoni F."/>
            <person name="Magnuson J."/>
            <person name="Mondo S."/>
            <person name="Nolan M."/>
            <person name="Ohm R."/>
            <person name="Pangilinan J."/>
            <person name="Park H.-J."/>
            <person name="Ramirez L."/>
            <person name="Alfaro M."/>
            <person name="Sun H."/>
            <person name="Tritt A."/>
            <person name="Yoshinaga Y."/>
            <person name="Zwiers L.-H."/>
            <person name="Turgeon B."/>
            <person name="Goodwin S."/>
            <person name="Spatafora J."/>
            <person name="Crous P."/>
            <person name="Grigoriev I."/>
        </authorList>
    </citation>
    <scope>NUCLEOTIDE SEQUENCE</scope>
    <source>
        <strain evidence="2">CBS 121167</strain>
    </source>
</reference>
<evidence type="ECO:0000313" key="3">
    <source>
        <dbReference type="Proteomes" id="UP000799438"/>
    </source>
</evidence>
<feature type="region of interest" description="Disordered" evidence="1">
    <location>
        <begin position="168"/>
        <end position="234"/>
    </location>
</feature>
<feature type="region of interest" description="Disordered" evidence="1">
    <location>
        <begin position="265"/>
        <end position="534"/>
    </location>
</feature>